<dbReference type="STRING" id="640938.TR210_625"/>
<organism evidence="2 4">
    <name type="scientific">Trichococcus ilyis</name>
    <dbReference type="NCBI Taxonomy" id="640938"/>
    <lineage>
        <taxon>Bacteria</taxon>
        <taxon>Bacillati</taxon>
        <taxon>Bacillota</taxon>
        <taxon>Bacilli</taxon>
        <taxon>Lactobacillales</taxon>
        <taxon>Carnobacteriaceae</taxon>
        <taxon>Trichococcus</taxon>
    </lineage>
</organism>
<feature type="domain" description="VTC" evidence="1">
    <location>
        <begin position="7"/>
        <end position="223"/>
    </location>
</feature>
<reference evidence="3 5" key="2">
    <citation type="submission" date="2016-10" db="EMBL/GenBank/DDBJ databases">
        <authorList>
            <person name="Varghese N."/>
            <person name="Submissions S."/>
        </authorList>
    </citation>
    <scope>NUCLEOTIDE SEQUENCE [LARGE SCALE GENOMIC DNA]</scope>
    <source>
        <strain evidence="3 5">DSM 22150</strain>
    </source>
</reference>
<evidence type="ECO:0000259" key="1">
    <source>
        <dbReference type="Pfam" id="PF09359"/>
    </source>
</evidence>
<evidence type="ECO:0000313" key="5">
    <source>
        <dbReference type="Proteomes" id="UP000199280"/>
    </source>
</evidence>
<evidence type="ECO:0000313" key="3">
    <source>
        <dbReference type="EMBL" id="SEI65678.1"/>
    </source>
</evidence>
<evidence type="ECO:0000313" key="2">
    <source>
        <dbReference type="EMBL" id="CZQ87636.1"/>
    </source>
</evidence>
<dbReference type="AlphaFoldDB" id="A0A143YFY2"/>
<dbReference type="EMBL" id="FNYT01000002">
    <property type="protein sequence ID" value="SEI65678.1"/>
    <property type="molecule type" value="Genomic_DNA"/>
</dbReference>
<dbReference type="CDD" id="cd07750">
    <property type="entry name" value="PolyPPase_VTC_like"/>
    <property type="match status" value="1"/>
</dbReference>
<evidence type="ECO:0000313" key="4">
    <source>
        <dbReference type="Proteomes" id="UP000076878"/>
    </source>
</evidence>
<protein>
    <submittedName>
        <fullName evidence="3">VTC domain-containing protein</fullName>
    </submittedName>
</protein>
<dbReference type="Proteomes" id="UP000076878">
    <property type="component" value="Unassembled WGS sequence"/>
</dbReference>
<reference evidence="2 4" key="1">
    <citation type="submission" date="2016-02" db="EMBL/GenBank/DDBJ databases">
        <authorList>
            <person name="Wen L."/>
            <person name="He K."/>
            <person name="Yang H."/>
        </authorList>
    </citation>
    <scope>NUCLEOTIDE SEQUENCE [LARGE SCALE GENOMIC DNA]</scope>
    <source>
        <strain evidence="2">Trichococcus_R210</strain>
    </source>
</reference>
<dbReference type="EMBL" id="FJNB01000003">
    <property type="protein sequence ID" value="CZQ87636.1"/>
    <property type="molecule type" value="Genomic_DNA"/>
</dbReference>
<dbReference type="Gene3D" id="3.20.100.30">
    <property type="entry name" value="VTC, catalytic tunnel domain"/>
    <property type="match status" value="1"/>
</dbReference>
<keyword evidence="5" id="KW-1185">Reference proteome</keyword>
<dbReference type="OrthoDB" id="9784042at2"/>
<dbReference type="InterPro" id="IPR042267">
    <property type="entry name" value="VTC_sf"/>
</dbReference>
<proteinExistence type="predicted"/>
<dbReference type="InterPro" id="IPR018966">
    <property type="entry name" value="VTC_domain"/>
</dbReference>
<dbReference type="GO" id="GO:0006799">
    <property type="term" value="P:polyphosphate biosynthetic process"/>
    <property type="evidence" value="ECO:0007669"/>
    <property type="project" value="UniProtKB-ARBA"/>
</dbReference>
<accession>A0A143YFY2</accession>
<sequence>MSQICYRNEYKHEISQKNQVILTSRLRKFLKHDENSVGNSYSIRSLYFDTIYDEAYWDKEDGRSYREKFRIRYYNNDCSFIRLEKKVKDGAVGYKQSARITKETAEQLIQKNYACLADASHPLLQEFYAKCKSQCMEPKVIITYEREAFAYAPGNTRITLDFDMHASTQVSSFFHDGRIGIREPGIDCVLEVKFDNYLPLWIQNLVQTEETTSTSHSKYVIGRHLNQI</sequence>
<dbReference type="Pfam" id="PF09359">
    <property type="entry name" value="VTC"/>
    <property type="match status" value="1"/>
</dbReference>
<name>A0A143YFY2_9LACT</name>
<gene>
    <name evidence="3" type="ORF">SAMN05216375_102101</name>
    <name evidence="2" type="ORF">TR210_625</name>
</gene>
<dbReference type="RefSeq" id="WP_068621460.1">
    <property type="nucleotide sequence ID" value="NZ_FJNB01000003.1"/>
</dbReference>
<dbReference type="Proteomes" id="UP000199280">
    <property type="component" value="Unassembled WGS sequence"/>
</dbReference>